<feature type="transmembrane region" description="Helical" evidence="6">
    <location>
        <begin position="198"/>
        <end position="218"/>
    </location>
</feature>
<evidence type="ECO:0000313" key="8">
    <source>
        <dbReference type="EMBL" id="KGM37726.1"/>
    </source>
</evidence>
<dbReference type="RefSeq" id="WP_037615353.1">
    <property type="nucleotide sequence ID" value="NZ_JPEN01000038.1"/>
</dbReference>
<proteinExistence type="inferred from homology"/>
<evidence type="ECO:0000256" key="3">
    <source>
        <dbReference type="ARBA" id="ARBA00022692"/>
    </source>
</evidence>
<keyword evidence="3 6" id="KW-0812">Transmembrane</keyword>
<feature type="transmembrane region" description="Helical" evidence="6">
    <location>
        <begin position="597"/>
        <end position="619"/>
    </location>
</feature>
<evidence type="ECO:0000256" key="1">
    <source>
        <dbReference type="ARBA" id="ARBA00004651"/>
    </source>
</evidence>
<keyword evidence="4 6" id="KW-1133">Transmembrane helix</keyword>
<evidence type="ECO:0000256" key="5">
    <source>
        <dbReference type="ARBA" id="ARBA00023136"/>
    </source>
</evidence>
<dbReference type="GO" id="GO:0005886">
    <property type="term" value="C:plasma membrane"/>
    <property type="evidence" value="ECO:0007669"/>
    <property type="project" value="UniProtKB-SubCell"/>
</dbReference>
<dbReference type="PANTHER" id="PTHR46795">
    <property type="entry name" value="ABC TRANSPORTER PERMEASE-RELATED-RELATED"/>
    <property type="match status" value="1"/>
</dbReference>
<comment type="similarity">
    <text evidence="6">Belongs to the ABC-4 integral membrane protein family.</text>
</comment>
<dbReference type="PATRIC" id="fig|176090.4.peg.514"/>
<evidence type="ECO:0000256" key="6">
    <source>
        <dbReference type="PIRNR" id="PIRNR018968"/>
    </source>
</evidence>
<comment type="caution">
    <text evidence="8">The sequence shown here is derived from an EMBL/GenBank/DDBJ whole genome shotgun (WGS) entry which is preliminary data.</text>
</comment>
<organism evidence="8 9">
    <name type="scientific">Streptococcus sinensis</name>
    <dbReference type="NCBI Taxonomy" id="176090"/>
    <lineage>
        <taxon>Bacteria</taxon>
        <taxon>Bacillati</taxon>
        <taxon>Bacillota</taxon>
        <taxon>Bacilli</taxon>
        <taxon>Lactobacillales</taxon>
        <taxon>Streptococcaceae</taxon>
        <taxon>Streptococcus</taxon>
    </lineage>
</organism>
<dbReference type="EMBL" id="JPEN01000038">
    <property type="protein sequence ID" value="KGM37726.1"/>
    <property type="molecule type" value="Genomic_DNA"/>
</dbReference>
<evidence type="ECO:0000256" key="4">
    <source>
        <dbReference type="ARBA" id="ARBA00022989"/>
    </source>
</evidence>
<reference evidence="8 9" key="1">
    <citation type="submission" date="2014-06" db="EMBL/GenBank/DDBJ databases">
        <authorList>
            <person name="Teng J.L."/>
            <person name="Huang Y."/>
            <person name="Tse H."/>
            <person name="Lau S.K."/>
            <person name="Woo P.C."/>
        </authorList>
    </citation>
    <scope>NUCLEOTIDE SEQUENCE [LARGE SCALE GENOMIC DNA]</scope>
    <source>
        <strain evidence="8 9">HKU4</strain>
    </source>
</reference>
<feature type="transmembrane region" description="Helical" evidence="6">
    <location>
        <begin position="631"/>
        <end position="656"/>
    </location>
</feature>
<dbReference type="Pfam" id="PF02687">
    <property type="entry name" value="FtsX"/>
    <property type="match status" value="1"/>
</dbReference>
<feature type="transmembrane region" description="Helical" evidence="6">
    <location>
        <begin position="102"/>
        <end position="128"/>
    </location>
</feature>
<dbReference type="InterPro" id="IPR003838">
    <property type="entry name" value="ABC3_permease_C"/>
</dbReference>
<accession>A0A0A0DG69</accession>
<name>A0A0A0DG69_9STRE</name>
<feature type="transmembrane region" description="Helical" evidence="6">
    <location>
        <begin position="283"/>
        <end position="308"/>
    </location>
</feature>
<feature type="transmembrane region" description="Helical" evidence="6">
    <location>
        <begin position="230"/>
        <end position="256"/>
    </location>
</feature>
<feature type="transmembrane region" description="Helical" evidence="6">
    <location>
        <begin position="20"/>
        <end position="41"/>
    </location>
</feature>
<comment type="subcellular location">
    <subcellularLocation>
        <location evidence="1 6">Cell membrane</location>
        <topology evidence="1 6">Multi-pass membrane protein</topology>
    </subcellularLocation>
</comment>
<keyword evidence="5 6" id="KW-0472">Membrane</keyword>
<feature type="transmembrane region" description="Helical" evidence="6">
    <location>
        <begin position="542"/>
        <end position="563"/>
    </location>
</feature>
<dbReference type="InterPro" id="IPR027022">
    <property type="entry name" value="ABC_permease_BceB-typ"/>
</dbReference>
<dbReference type="PIRSF" id="PIRSF018968">
    <property type="entry name" value="ABC_permease_BceB"/>
    <property type="match status" value="1"/>
</dbReference>
<keyword evidence="9" id="KW-1185">Reference proteome</keyword>
<protein>
    <submittedName>
        <fullName evidence="8">ABC transporter permease protein</fullName>
    </submittedName>
</protein>
<evidence type="ECO:0000256" key="2">
    <source>
        <dbReference type="ARBA" id="ARBA00022475"/>
    </source>
</evidence>
<feature type="domain" description="ABC3 transporter permease C-terminal" evidence="7">
    <location>
        <begin position="68"/>
        <end position="179"/>
    </location>
</feature>
<dbReference type="GO" id="GO:0055085">
    <property type="term" value="P:transmembrane transport"/>
    <property type="evidence" value="ECO:0007669"/>
    <property type="project" value="UniProtKB-UniRule"/>
</dbReference>
<gene>
    <name evidence="8" type="ORF">SSIN_0520</name>
</gene>
<feature type="transmembrane region" description="Helical" evidence="6">
    <location>
        <begin position="61"/>
        <end position="81"/>
    </location>
</feature>
<dbReference type="Proteomes" id="UP000030019">
    <property type="component" value="Unassembled WGS sequence"/>
</dbReference>
<dbReference type="AlphaFoldDB" id="A0A0A0DG69"/>
<evidence type="ECO:0000259" key="7">
    <source>
        <dbReference type="Pfam" id="PF02687"/>
    </source>
</evidence>
<feature type="transmembrane region" description="Helical" evidence="6">
    <location>
        <begin position="155"/>
        <end position="178"/>
    </location>
</feature>
<dbReference type="InterPro" id="IPR052536">
    <property type="entry name" value="ABC-4_Integral_Memb_Prot"/>
</dbReference>
<dbReference type="eggNOG" id="COG0577">
    <property type="taxonomic scope" value="Bacteria"/>
</dbReference>
<dbReference type="PANTHER" id="PTHR46795:SF3">
    <property type="entry name" value="ABC TRANSPORTER PERMEASE"/>
    <property type="match status" value="1"/>
</dbReference>
<keyword evidence="6" id="KW-0813">Transport</keyword>
<sequence length="666" mass="74366">MFKLTSKLALSNLIKNRSLYYPFALATILATAILYSFVSLAHSPNMETSYGGTAARMTLQFGIQVIQIAVLILITYANSFVMKNRSRELGVYSVLGMEKRHLLLMTFFELCVFCLATVGLGILSGLALDKMLYAVLLKLMGMPAVIASTFQWQNVWMTLISLGIAFAVILLLNSTRLLRYSSLNLMKEKKAGEKKGRFLLLQTLLGLLLMGVAYYMALTVTKPVAAIGNFFIAVIMVILATYLLFNAGSITLLQFLKKRKGYYYKTQNFISVSNLISRMRKNAAGLATISILSTMLLVTLVGTINIYVGGQDYITTLHPKDYNVSIVLPKSTDQKEALLDKVQQVAQDTGLKKPSYTTYLYQSAFIMKLAGNDVTVPMQSEMESDTSILTKSAGTITVINRQDYEKMTGEKIDLADDETLVYGKNVSLNKDQPLRVNGKDWKIKQLLPSNFTHGKIPNPNDVAMEQGLYMVVNDSKEVNLDVDHYYYIGVASETKGSKKFVEQVQLALRDILDQDQAQDGSYAMASDRHSAEKSYQELTGTLLFIGVFLSVIFLLGAVLVIYYKQISEGYEDRDGFIILQKVGLDEKQTRSTIRKQILTVFFLPLIFAFLNVAAVFHMLRLIVALLGVTNLPLLIQTTLATCGVFLLTYILVFLLTSRSYRKIVAR</sequence>
<evidence type="ECO:0000313" key="9">
    <source>
        <dbReference type="Proteomes" id="UP000030019"/>
    </source>
</evidence>
<keyword evidence="2 6" id="KW-1003">Cell membrane</keyword>
<dbReference type="STRING" id="176090.SSIN_0520"/>